<proteinExistence type="predicted"/>
<organism evidence="3 4">
    <name type="scientific">Daucus carota subsp. sativus</name>
    <name type="common">Carrot</name>
    <dbReference type="NCBI Taxonomy" id="79200"/>
    <lineage>
        <taxon>Eukaryota</taxon>
        <taxon>Viridiplantae</taxon>
        <taxon>Streptophyta</taxon>
        <taxon>Embryophyta</taxon>
        <taxon>Tracheophyta</taxon>
        <taxon>Spermatophyta</taxon>
        <taxon>Magnoliopsida</taxon>
        <taxon>eudicotyledons</taxon>
        <taxon>Gunneridae</taxon>
        <taxon>Pentapetalae</taxon>
        <taxon>asterids</taxon>
        <taxon>campanulids</taxon>
        <taxon>Apiales</taxon>
        <taxon>Apiaceae</taxon>
        <taxon>Apioideae</taxon>
        <taxon>Scandiceae</taxon>
        <taxon>Daucinae</taxon>
        <taxon>Daucus</taxon>
        <taxon>Daucus sect. Daucus</taxon>
    </lineage>
</organism>
<name>A0AAF0XXM4_DAUCS</name>
<gene>
    <name evidence="3" type="ORF">DCAR_0934292</name>
</gene>
<accession>A0AAF0XXM4</accession>
<dbReference type="PANTHER" id="PTHR45089:SF57">
    <property type="entry name" value="DNAJ HEAT SHOCK N-TERMINAL DOMAIN-CONTAINING PROTEIN"/>
    <property type="match status" value="1"/>
</dbReference>
<feature type="region of interest" description="Disordered" evidence="1">
    <location>
        <begin position="235"/>
        <end position="260"/>
    </location>
</feature>
<reference evidence="3" key="1">
    <citation type="journal article" date="2016" name="Nat. Genet.">
        <title>A high-quality carrot genome assembly provides new insights into carotenoid accumulation and asterid genome evolution.</title>
        <authorList>
            <person name="Iorizzo M."/>
            <person name="Ellison S."/>
            <person name="Senalik D."/>
            <person name="Zeng P."/>
            <person name="Satapoomin P."/>
            <person name="Huang J."/>
            <person name="Bowman M."/>
            <person name="Iovene M."/>
            <person name="Sanseverino W."/>
            <person name="Cavagnaro P."/>
            <person name="Yildiz M."/>
            <person name="Macko-Podgorni A."/>
            <person name="Moranska E."/>
            <person name="Grzebelus E."/>
            <person name="Grzebelus D."/>
            <person name="Ashrafi H."/>
            <person name="Zheng Z."/>
            <person name="Cheng S."/>
            <person name="Spooner D."/>
            <person name="Van Deynze A."/>
            <person name="Simon P."/>
        </authorList>
    </citation>
    <scope>NUCLEOTIDE SEQUENCE</scope>
    <source>
        <tissue evidence="3">Leaf</tissue>
    </source>
</reference>
<feature type="domain" description="DUF3444" evidence="2">
    <location>
        <begin position="20"/>
        <end position="227"/>
    </location>
</feature>
<sequence>MNQINDSESNHNRGIVPKAESVDCPYPEFSDFDKQKDENCFSVDQIWACYDSLDVMPILYGHIRKVFSPDFKLQVTFLKADPEEQNKINWVKAGLPMVCGKFIHDDTIETSKRLMFSHQMHIKKGSDDGTYLIYPRKGETWALFKDWNIGWSSDPSNHRTFKYVMVEILSDFKQETGVEICYLAKVKGFVSVFRRVAKDGIVTFPIPSSEMLRFAYNVPSTKLTGAEREGVPAGAFELDPASLPTDPNKLCQPEDREADT</sequence>
<dbReference type="InterPro" id="IPR024593">
    <property type="entry name" value="DUF3444"/>
</dbReference>
<keyword evidence="4" id="KW-1185">Reference proteome</keyword>
<dbReference type="EMBL" id="CP093351">
    <property type="protein sequence ID" value="WOH14769.1"/>
    <property type="molecule type" value="Genomic_DNA"/>
</dbReference>
<evidence type="ECO:0000256" key="1">
    <source>
        <dbReference type="SAM" id="MobiDB-lite"/>
    </source>
</evidence>
<protein>
    <recommendedName>
        <fullName evidence="2">DUF3444 domain-containing protein</fullName>
    </recommendedName>
</protein>
<evidence type="ECO:0000259" key="2">
    <source>
        <dbReference type="Pfam" id="PF11926"/>
    </source>
</evidence>
<evidence type="ECO:0000313" key="3">
    <source>
        <dbReference type="EMBL" id="WOH14769.1"/>
    </source>
</evidence>
<evidence type="ECO:0000313" key="4">
    <source>
        <dbReference type="Proteomes" id="UP000077755"/>
    </source>
</evidence>
<dbReference type="Proteomes" id="UP000077755">
    <property type="component" value="Chromosome 9"/>
</dbReference>
<dbReference type="AlphaFoldDB" id="A0AAF0XXM4"/>
<dbReference type="Pfam" id="PF11926">
    <property type="entry name" value="DUF3444"/>
    <property type="match status" value="1"/>
</dbReference>
<reference evidence="3" key="2">
    <citation type="submission" date="2022-03" db="EMBL/GenBank/DDBJ databases">
        <title>Draft title - Genomic analysis of global carrot germplasm unveils the trajectory of domestication and the origin of high carotenoid orange carrot.</title>
        <authorList>
            <person name="Iorizzo M."/>
            <person name="Ellison S."/>
            <person name="Senalik D."/>
            <person name="Macko-Podgorni A."/>
            <person name="Grzebelus D."/>
            <person name="Bostan H."/>
            <person name="Rolling W."/>
            <person name="Curaba J."/>
            <person name="Simon P."/>
        </authorList>
    </citation>
    <scope>NUCLEOTIDE SEQUENCE</scope>
    <source>
        <tissue evidence="3">Leaf</tissue>
    </source>
</reference>
<dbReference type="PANTHER" id="PTHR45089">
    <property type="entry name" value="DNAJ HEAT SHOCK AMINO-TERMINAL DOMAIN PROTEIN-RELATED"/>
    <property type="match status" value="1"/>
</dbReference>